<sequence length="109" mass="11472">MKTIFAVSLLIAALFLASDAVQVNDGGDSFSLESVRVLQELAAPLAGKTMKASPRVYKTGYSAVCAHPTLPQEFVSLCQQEGAAMRLARLSAVPMDVCEICAFVACTGC</sequence>
<comment type="subcellular location">
    <subcellularLocation>
        <location evidence="1">Secreted</location>
    </subcellularLocation>
</comment>
<evidence type="ECO:0000256" key="1">
    <source>
        <dbReference type="ARBA" id="ARBA00004613"/>
    </source>
</evidence>
<evidence type="ECO:0000256" key="8">
    <source>
        <dbReference type="PIRSR" id="PIRSR001849-50"/>
    </source>
</evidence>
<evidence type="ECO:0000256" key="6">
    <source>
        <dbReference type="ARBA" id="ARBA00037765"/>
    </source>
</evidence>
<keyword evidence="4 9" id="KW-0732">Signal</keyword>
<feature type="disulfide bond" evidence="8">
    <location>
        <begin position="101"/>
        <end position="109"/>
    </location>
</feature>
<comment type="caution">
    <text evidence="10">The sequence shown here is derived from an EMBL/GenBank/DDBJ whole genome shotgun (WGS) entry which is preliminary data.</text>
</comment>
<feature type="disulfide bond" evidence="8">
    <location>
        <begin position="98"/>
        <end position="106"/>
    </location>
</feature>
<accession>A0AAV6GMI7</accession>
<comment type="similarity">
    <text evidence="2">Belongs to the guanylin family.</text>
</comment>
<dbReference type="GO" id="GO:0005576">
    <property type="term" value="C:extracellular region"/>
    <property type="evidence" value="ECO:0007669"/>
    <property type="project" value="UniProtKB-SubCell"/>
</dbReference>
<dbReference type="PANTHER" id="PTHR11318">
    <property type="entry name" value="GUANYLIN FAMILY MEMBER"/>
    <property type="match status" value="1"/>
</dbReference>
<dbReference type="PANTHER" id="PTHR11318:SF4">
    <property type="entry name" value="GUANYLATE CYCLASE ACTIVATOR 2B"/>
    <property type="match status" value="1"/>
</dbReference>
<evidence type="ECO:0000256" key="5">
    <source>
        <dbReference type="ARBA" id="ARBA00023157"/>
    </source>
</evidence>
<dbReference type="Gene3D" id="3.90.1450.10">
    <property type="entry name" value="Guanylin"/>
    <property type="match status" value="1"/>
</dbReference>
<feature type="signal peptide" evidence="9">
    <location>
        <begin position="1"/>
        <end position="20"/>
    </location>
</feature>
<organism evidence="10 11">
    <name type="scientific">Alosa alosa</name>
    <name type="common">allis shad</name>
    <dbReference type="NCBI Taxonomy" id="278164"/>
    <lineage>
        <taxon>Eukaryota</taxon>
        <taxon>Metazoa</taxon>
        <taxon>Chordata</taxon>
        <taxon>Craniata</taxon>
        <taxon>Vertebrata</taxon>
        <taxon>Euteleostomi</taxon>
        <taxon>Actinopterygii</taxon>
        <taxon>Neopterygii</taxon>
        <taxon>Teleostei</taxon>
        <taxon>Clupei</taxon>
        <taxon>Clupeiformes</taxon>
        <taxon>Clupeoidei</taxon>
        <taxon>Clupeidae</taxon>
        <taxon>Alosa</taxon>
    </lineage>
</organism>
<dbReference type="Pfam" id="PF02058">
    <property type="entry name" value="Guanylin"/>
    <property type="match status" value="1"/>
</dbReference>
<dbReference type="Proteomes" id="UP000823561">
    <property type="component" value="Chromosome 10"/>
</dbReference>
<reference evidence="10" key="1">
    <citation type="submission" date="2020-10" db="EMBL/GenBank/DDBJ databases">
        <title>Chromosome-scale genome assembly of the Allis shad, Alosa alosa.</title>
        <authorList>
            <person name="Margot Z."/>
            <person name="Christophe K."/>
            <person name="Cabau C."/>
            <person name="Louis A."/>
            <person name="Berthelot C."/>
            <person name="Parey E."/>
            <person name="Roest Crollius H."/>
            <person name="Montfort J."/>
            <person name="Robinson-Rechavi M."/>
            <person name="Bucao C."/>
            <person name="Bouchez O."/>
            <person name="Gislard M."/>
            <person name="Lluch J."/>
            <person name="Milhes M."/>
            <person name="Lampietro C."/>
            <person name="Lopez Roques C."/>
            <person name="Donnadieu C."/>
            <person name="Braasch I."/>
            <person name="Desvignes T."/>
            <person name="Postlethwait J."/>
            <person name="Bobe J."/>
            <person name="Guiguen Y."/>
        </authorList>
    </citation>
    <scope>NUCLEOTIDE SEQUENCE</scope>
    <source>
        <strain evidence="10">M-15738</strain>
        <tissue evidence="10">Blood</tissue>
    </source>
</reference>
<evidence type="ECO:0000256" key="2">
    <source>
        <dbReference type="ARBA" id="ARBA00009883"/>
    </source>
</evidence>
<dbReference type="PRINTS" id="PR00774">
    <property type="entry name" value="GUANYLIN"/>
</dbReference>
<proteinExistence type="inferred from homology"/>
<evidence type="ECO:0000313" key="10">
    <source>
        <dbReference type="EMBL" id="KAG5274567.1"/>
    </source>
</evidence>
<gene>
    <name evidence="10" type="ORF">AALO_G00137740</name>
</gene>
<dbReference type="InterPro" id="IPR036382">
    <property type="entry name" value="Guanylin_sf"/>
</dbReference>
<dbReference type="EMBL" id="JADWDJ010000010">
    <property type="protein sequence ID" value="KAG5274567.1"/>
    <property type="molecule type" value="Genomic_DNA"/>
</dbReference>
<dbReference type="SUPFAM" id="SSF89890">
    <property type="entry name" value="Proguanylin"/>
    <property type="match status" value="1"/>
</dbReference>
<protein>
    <recommendedName>
        <fullName evidence="7">Guanylate cyclase activator 2B</fullName>
    </recommendedName>
</protein>
<keyword evidence="5 8" id="KW-1015">Disulfide bond</keyword>
<feature type="chain" id="PRO_5043450839" description="Guanylate cyclase activator 2B" evidence="9">
    <location>
        <begin position="21"/>
        <end position="109"/>
    </location>
</feature>
<evidence type="ECO:0000256" key="9">
    <source>
        <dbReference type="SAM" id="SignalP"/>
    </source>
</evidence>
<evidence type="ECO:0000256" key="7">
    <source>
        <dbReference type="ARBA" id="ARBA00041176"/>
    </source>
</evidence>
<evidence type="ECO:0000313" key="11">
    <source>
        <dbReference type="Proteomes" id="UP000823561"/>
    </source>
</evidence>
<evidence type="ECO:0000256" key="4">
    <source>
        <dbReference type="ARBA" id="ARBA00022729"/>
    </source>
</evidence>
<evidence type="ECO:0000256" key="3">
    <source>
        <dbReference type="ARBA" id="ARBA00022525"/>
    </source>
</evidence>
<dbReference type="InterPro" id="IPR000879">
    <property type="entry name" value="Guanylin"/>
</dbReference>
<dbReference type="GO" id="GO:0030250">
    <property type="term" value="F:guanylate cyclase activator activity"/>
    <property type="evidence" value="ECO:0007669"/>
    <property type="project" value="InterPro"/>
</dbReference>
<name>A0AAV6GMI7_9TELE</name>
<dbReference type="AlphaFoldDB" id="A0AAV6GMI7"/>
<dbReference type="PIRSF" id="PIRSF001849">
    <property type="entry name" value="Guanylin"/>
    <property type="match status" value="1"/>
</dbReference>
<keyword evidence="3" id="KW-0964">Secreted</keyword>
<feature type="disulfide bond" evidence="8">
    <location>
        <begin position="65"/>
        <end position="78"/>
    </location>
</feature>
<comment type="function">
    <text evidence="6">Endogenous activator of intestinal guanylate cyclase. It stimulates this enzyme through the same receptor binding region as the heat-stable enterotoxins. May be a potent physiological regulator of intestinal fluid and electrolyte transport. May be an autocrine/paracrine regulator of intestinal salt and water transport.</text>
</comment>
<keyword evidence="11" id="KW-1185">Reference proteome</keyword>